<dbReference type="Pfam" id="PF02518">
    <property type="entry name" value="HATPase_c"/>
    <property type="match status" value="1"/>
</dbReference>
<sequence length="358" mass="38870">MNGHILLVEDNPSFVDNLSEILTDLGYQVRTATSCEAARKQGKNWVQVALVDFRLPDGDGTLLAEELKGANPECEVVLLTGHASVESAAAAVRAGVWDYLVKPCATPDLLATVSKAIHHVQTHAENRELSRRAQAAERLASVGTLTAGLSHEIRNPLNAASLQLAVLERRVRKLDEKLQQPLLDPLKLVRDEIHRLEHILHDFLQFARPAPVTMLPFSMQELLAGITALLTEQAQRRNVKLELLLPELPEMKGDSHQLKQVFMNLAINALDACPDGGRVVLTASVEVGAVRVSVEDSGSGITAEQRERIFEPFFSTKPQGSGLGLPISHAIISQHGGRIEVHGSGLGGARFDVVLPTV</sequence>
<reference evidence="12 13" key="1">
    <citation type="submission" date="2017-08" db="EMBL/GenBank/DDBJ databases">
        <title>Infants hospitalized years apart are colonized by the same room-sourced microbial strains.</title>
        <authorList>
            <person name="Brooks B."/>
            <person name="Olm M.R."/>
            <person name="Firek B.A."/>
            <person name="Baker R."/>
            <person name="Thomas B.C."/>
            <person name="Morowitz M.J."/>
            <person name="Banfield J.F."/>
        </authorList>
    </citation>
    <scope>NUCLEOTIDE SEQUENCE [LARGE SCALE GENOMIC DNA]</scope>
    <source>
        <strain evidence="12">S2_003_000_R2_14</strain>
    </source>
</reference>
<dbReference type="Gene3D" id="3.30.565.10">
    <property type="entry name" value="Histidine kinase-like ATPase, C-terminal domain"/>
    <property type="match status" value="1"/>
</dbReference>
<dbReference type="InterPro" id="IPR036890">
    <property type="entry name" value="HATPase_C_sf"/>
</dbReference>
<dbReference type="InterPro" id="IPR011006">
    <property type="entry name" value="CheY-like_superfamily"/>
</dbReference>
<dbReference type="PANTHER" id="PTHR43065">
    <property type="entry name" value="SENSOR HISTIDINE KINASE"/>
    <property type="match status" value="1"/>
</dbReference>
<protein>
    <recommendedName>
        <fullName evidence="2">histidine kinase</fullName>
        <ecNumber evidence="2">2.7.13.3</ecNumber>
    </recommendedName>
</protein>
<dbReference type="SUPFAM" id="SSF47384">
    <property type="entry name" value="Homodimeric domain of signal transducing histidine kinase"/>
    <property type="match status" value="1"/>
</dbReference>
<evidence type="ECO:0000256" key="2">
    <source>
        <dbReference type="ARBA" id="ARBA00012438"/>
    </source>
</evidence>
<evidence type="ECO:0000256" key="7">
    <source>
        <dbReference type="ARBA" id="ARBA00022840"/>
    </source>
</evidence>
<feature type="domain" description="Histidine kinase" evidence="10">
    <location>
        <begin position="148"/>
        <end position="358"/>
    </location>
</feature>
<dbReference type="SMART" id="SM00448">
    <property type="entry name" value="REC"/>
    <property type="match status" value="1"/>
</dbReference>
<comment type="caution">
    <text evidence="12">The sequence shown here is derived from an EMBL/GenBank/DDBJ whole genome shotgun (WGS) entry which is preliminary data.</text>
</comment>
<dbReference type="Gene3D" id="3.40.50.2300">
    <property type="match status" value="1"/>
</dbReference>
<dbReference type="CDD" id="cd00082">
    <property type="entry name" value="HisKA"/>
    <property type="match status" value="1"/>
</dbReference>
<dbReference type="SUPFAM" id="SSF52172">
    <property type="entry name" value="CheY-like"/>
    <property type="match status" value="1"/>
</dbReference>
<dbReference type="InterPro" id="IPR005467">
    <property type="entry name" value="His_kinase_dom"/>
</dbReference>
<keyword evidence="5" id="KW-0547">Nucleotide-binding</keyword>
<name>A0A2W5T2S9_9BACT</name>
<comment type="catalytic activity">
    <reaction evidence="1">
        <text>ATP + protein L-histidine = ADP + protein N-phospho-L-histidine.</text>
        <dbReference type="EC" id="2.7.13.3"/>
    </reaction>
</comment>
<evidence type="ECO:0000313" key="13">
    <source>
        <dbReference type="Proteomes" id="UP000249061"/>
    </source>
</evidence>
<evidence type="ECO:0000256" key="8">
    <source>
        <dbReference type="ARBA" id="ARBA00023012"/>
    </source>
</evidence>
<dbReference type="InterPro" id="IPR003661">
    <property type="entry name" value="HisK_dim/P_dom"/>
</dbReference>
<organism evidence="12 13">
    <name type="scientific">Archangium gephyra</name>
    <dbReference type="NCBI Taxonomy" id="48"/>
    <lineage>
        <taxon>Bacteria</taxon>
        <taxon>Pseudomonadati</taxon>
        <taxon>Myxococcota</taxon>
        <taxon>Myxococcia</taxon>
        <taxon>Myxococcales</taxon>
        <taxon>Cystobacterineae</taxon>
        <taxon>Archangiaceae</taxon>
        <taxon>Archangium</taxon>
    </lineage>
</organism>
<dbReference type="Pfam" id="PF00072">
    <property type="entry name" value="Response_reg"/>
    <property type="match status" value="1"/>
</dbReference>
<proteinExistence type="predicted"/>
<dbReference type="PROSITE" id="PS50110">
    <property type="entry name" value="RESPONSE_REGULATORY"/>
    <property type="match status" value="1"/>
</dbReference>
<accession>A0A2W5T2S9</accession>
<dbReference type="GO" id="GO:0000155">
    <property type="term" value="F:phosphorelay sensor kinase activity"/>
    <property type="evidence" value="ECO:0007669"/>
    <property type="project" value="InterPro"/>
</dbReference>
<dbReference type="InterPro" id="IPR001789">
    <property type="entry name" value="Sig_transdc_resp-reg_receiver"/>
</dbReference>
<dbReference type="InterPro" id="IPR036097">
    <property type="entry name" value="HisK_dim/P_sf"/>
</dbReference>
<keyword evidence="6 12" id="KW-0418">Kinase</keyword>
<feature type="modified residue" description="4-aspartylphosphate" evidence="9">
    <location>
        <position position="52"/>
    </location>
</feature>
<evidence type="ECO:0000259" key="10">
    <source>
        <dbReference type="PROSITE" id="PS50109"/>
    </source>
</evidence>
<dbReference type="SUPFAM" id="SSF55874">
    <property type="entry name" value="ATPase domain of HSP90 chaperone/DNA topoisomerase II/histidine kinase"/>
    <property type="match status" value="1"/>
</dbReference>
<dbReference type="GO" id="GO:0005524">
    <property type="term" value="F:ATP binding"/>
    <property type="evidence" value="ECO:0007669"/>
    <property type="project" value="UniProtKB-KW"/>
</dbReference>
<dbReference type="InterPro" id="IPR003594">
    <property type="entry name" value="HATPase_dom"/>
</dbReference>
<evidence type="ECO:0000259" key="11">
    <source>
        <dbReference type="PROSITE" id="PS50110"/>
    </source>
</evidence>
<dbReference type="EC" id="2.7.13.3" evidence="2"/>
<dbReference type="PRINTS" id="PR00344">
    <property type="entry name" value="BCTRLSENSOR"/>
</dbReference>
<gene>
    <name evidence="12" type="ORF">DI536_30700</name>
</gene>
<evidence type="ECO:0000256" key="3">
    <source>
        <dbReference type="ARBA" id="ARBA00022553"/>
    </source>
</evidence>
<dbReference type="EMBL" id="QFQP01000039">
    <property type="protein sequence ID" value="PZR06306.1"/>
    <property type="molecule type" value="Genomic_DNA"/>
</dbReference>
<evidence type="ECO:0000256" key="4">
    <source>
        <dbReference type="ARBA" id="ARBA00022679"/>
    </source>
</evidence>
<keyword evidence="8" id="KW-0902">Two-component regulatory system</keyword>
<evidence type="ECO:0000256" key="6">
    <source>
        <dbReference type="ARBA" id="ARBA00022777"/>
    </source>
</evidence>
<keyword evidence="3 9" id="KW-0597">Phosphoprotein</keyword>
<evidence type="ECO:0000256" key="1">
    <source>
        <dbReference type="ARBA" id="ARBA00000085"/>
    </source>
</evidence>
<feature type="domain" description="Response regulatory" evidence="11">
    <location>
        <begin position="4"/>
        <end position="117"/>
    </location>
</feature>
<keyword evidence="7" id="KW-0067">ATP-binding</keyword>
<evidence type="ECO:0000313" key="12">
    <source>
        <dbReference type="EMBL" id="PZR06306.1"/>
    </source>
</evidence>
<evidence type="ECO:0000256" key="9">
    <source>
        <dbReference type="PROSITE-ProRule" id="PRU00169"/>
    </source>
</evidence>
<dbReference type="PROSITE" id="PS50109">
    <property type="entry name" value="HIS_KIN"/>
    <property type="match status" value="1"/>
</dbReference>
<dbReference type="PANTHER" id="PTHR43065:SF10">
    <property type="entry name" value="PEROXIDE STRESS-ACTIVATED HISTIDINE KINASE MAK3"/>
    <property type="match status" value="1"/>
</dbReference>
<dbReference type="Pfam" id="PF00512">
    <property type="entry name" value="HisKA"/>
    <property type="match status" value="1"/>
</dbReference>
<dbReference type="AlphaFoldDB" id="A0A2W5T2S9"/>
<dbReference type="SMART" id="SM00388">
    <property type="entry name" value="HisKA"/>
    <property type="match status" value="1"/>
</dbReference>
<evidence type="ECO:0000256" key="5">
    <source>
        <dbReference type="ARBA" id="ARBA00022741"/>
    </source>
</evidence>
<dbReference type="Proteomes" id="UP000249061">
    <property type="component" value="Unassembled WGS sequence"/>
</dbReference>
<dbReference type="Gene3D" id="1.10.287.130">
    <property type="match status" value="1"/>
</dbReference>
<dbReference type="InterPro" id="IPR004358">
    <property type="entry name" value="Sig_transdc_His_kin-like_C"/>
</dbReference>
<dbReference type="CDD" id="cd00156">
    <property type="entry name" value="REC"/>
    <property type="match status" value="1"/>
</dbReference>
<keyword evidence="4" id="KW-0808">Transferase</keyword>
<dbReference type="SMART" id="SM00387">
    <property type="entry name" value="HATPase_c"/>
    <property type="match status" value="1"/>
</dbReference>